<evidence type="ECO:0000313" key="2">
    <source>
        <dbReference type="Proteomes" id="UP001054902"/>
    </source>
</evidence>
<dbReference type="Proteomes" id="UP001054902">
    <property type="component" value="Unassembled WGS sequence"/>
</dbReference>
<evidence type="ECO:0000313" key="1">
    <source>
        <dbReference type="EMBL" id="GFH56990.1"/>
    </source>
</evidence>
<gene>
    <name evidence="1" type="ORF">CTEN210_13466</name>
</gene>
<proteinExistence type="predicted"/>
<accession>A0AAD3HB19</accession>
<reference evidence="1 2" key="1">
    <citation type="journal article" date="2021" name="Sci. Rep.">
        <title>The genome of the diatom Chaetoceros tenuissimus carries an ancient integrated fragment of an extant virus.</title>
        <authorList>
            <person name="Hongo Y."/>
            <person name="Kimura K."/>
            <person name="Takaki Y."/>
            <person name="Yoshida Y."/>
            <person name="Baba S."/>
            <person name="Kobayashi G."/>
            <person name="Nagasaki K."/>
            <person name="Hano T."/>
            <person name="Tomaru Y."/>
        </authorList>
    </citation>
    <scope>NUCLEOTIDE SEQUENCE [LARGE SCALE GENOMIC DNA]</scope>
    <source>
        <strain evidence="1 2">NIES-3715</strain>
    </source>
</reference>
<sequence>MLVTTSIFIPPSSRDVGEEAFYRCEKLTILSVSQNTKPGLQVIRDTPLDEACPCERQNELLADYRNYDKVKQWIKDENMGNEFDLHRECASYNPSEEAIYAILMERGLQSFTLENKIGITPSQYLQENPFSQIKEQKMINRLVLELMGEIIA</sequence>
<organism evidence="1 2">
    <name type="scientific">Chaetoceros tenuissimus</name>
    <dbReference type="NCBI Taxonomy" id="426638"/>
    <lineage>
        <taxon>Eukaryota</taxon>
        <taxon>Sar</taxon>
        <taxon>Stramenopiles</taxon>
        <taxon>Ochrophyta</taxon>
        <taxon>Bacillariophyta</taxon>
        <taxon>Coscinodiscophyceae</taxon>
        <taxon>Chaetocerotophycidae</taxon>
        <taxon>Chaetocerotales</taxon>
        <taxon>Chaetocerotaceae</taxon>
        <taxon>Chaetoceros</taxon>
    </lineage>
</organism>
<name>A0AAD3HB19_9STRA</name>
<keyword evidence="2" id="KW-1185">Reference proteome</keyword>
<protein>
    <submittedName>
        <fullName evidence="1">Uncharacterized protein</fullName>
    </submittedName>
</protein>
<dbReference type="AlphaFoldDB" id="A0AAD3HB19"/>
<comment type="caution">
    <text evidence="1">The sequence shown here is derived from an EMBL/GenBank/DDBJ whole genome shotgun (WGS) entry which is preliminary data.</text>
</comment>
<dbReference type="EMBL" id="BLLK01000057">
    <property type="protein sequence ID" value="GFH56990.1"/>
    <property type="molecule type" value="Genomic_DNA"/>
</dbReference>